<name>A0A3L8CE40_9PSED</name>
<reference evidence="1 2" key="1">
    <citation type="journal article" date="2018" name="Front. Microbiol.">
        <title>Discovery of Phloeophagus Beetles as a Source of Pseudomonas Strains That Produce Potentially New Bioactive Substances and Description of Pseudomonas bohemica sp. nov.</title>
        <authorList>
            <person name="Saati-Santamaria Z."/>
            <person name="Lopez-Mondejar R."/>
            <person name="Jimenez-Gomez A."/>
            <person name="Diez-Mendez A."/>
            <person name="Vetrovsky T."/>
            <person name="Igual J.M."/>
            <person name="Velazquez E."/>
            <person name="Kolarik M."/>
            <person name="Rivas R."/>
            <person name="Garcia-Fraile P."/>
        </authorList>
    </citation>
    <scope>NUCLEOTIDE SEQUENCE [LARGE SCALE GENOMIC DNA]</scope>
    <source>
        <strain evidence="1 2">A2-NA12</strain>
    </source>
</reference>
<sequence length="79" mass="8191">MGASLLAMAVDQTIWIVNVRSPSRAGSLLQVRCSPQIPCGSELARDGGGSDDTDSECAMAIASKLAPTGPVFATDPLWE</sequence>
<proteinExistence type="predicted"/>
<gene>
    <name evidence="1" type="ORF">CS076_20835</name>
</gene>
<organism evidence="1 2">
    <name type="scientific">Pseudomonas prosekii</name>
    <dbReference type="NCBI Taxonomy" id="1148509"/>
    <lineage>
        <taxon>Bacteria</taxon>
        <taxon>Pseudomonadati</taxon>
        <taxon>Pseudomonadota</taxon>
        <taxon>Gammaproteobacteria</taxon>
        <taxon>Pseudomonadales</taxon>
        <taxon>Pseudomonadaceae</taxon>
        <taxon>Pseudomonas</taxon>
    </lineage>
</organism>
<dbReference type="Proteomes" id="UP000282672">
    <property type="component" value="Unassembled WGS sequence"/>
</dbReference>
<accession>A0A3L8CE40</accession>
<dbReference type="AlphaFoldDB" id="A0A3L8CE40"/>
<comment type="caution">
    <text evidence="1">The sequence shown here is derived from an EMBL/GenBank/DDBJ whole genome shotgun (WGS) entry which is preliminary data.</text>
</comment>
<evidence type="ECO:0000313" key="2">
    <source>
        <dbReference type="Proteomes" id="UP000282672"/>
    </source>
</evidence>
<dbReference type="EMBL" id="PEGA01000023">
    <property type="protein sequence ID" value="RLU06409.1"/>
    <property type="molecule type" value="Genomic_DNA"/>
</dbReference>
<protein>
    <submittedName>
        <fullName evidence="1">Uncharacterized protein</fullName>
    </submittedName>
</protein>
<evidence type="ECO:0000313" key="1">
    <source>
        <dbReference type="EMBL" id="RLU06409.1"/>
    </source>
</evidence>